<accession>L8GDP5</accession>
<dbReference type="AlphaFoldDB" id="L8GDP5"/>
<dbReference type="Gene3D" id="3.40.50.620">
    <property type="entry name" value="HUPs"/>
    <property type="match status" value="1"/>
</dbReference>
<feature type="compositionally biased region" description="Basic and acidic residues" evidence="1">
    <location>
        <begin position="40"/>
        <end position="55"/>
    </location>
</feature>
<evidence type="ECO:0000259" key="2">
    <source>
        <dbReference type="Pfam" id="PF00582"/>
    </source>
</evidence>
<feature type="domain" description="UspA" evidence="2">
    <location>
        <begin position="81"/>
        <end position="209"/>
    </location>
</feature>
<dbReference type="EMBL" id="KB008156">
    <property type="protein sequence ID" value="ELR11142.1"/>
    <property type="molecule type" value="Genomic_DNA"/>
</dbReference>
<feature type="region of interest" description="Disordered" evidence="1">
    <location>
        <begin position="40"/>
        <end position="70"/>
    </location>
</feature>
<protein>
    <submittedName>
        <fullName evidence="3">Universal stress domain containing protein</fullName>
    </submittedName>
</protein>
<proteinExistence type="predicted"/>
<dbReference type="GeneID" id="14911545"/>
<dbReference type="Proteomes" id="UP000011083">
    <property type="component" value="Unassembled WGS sequence"/>
</dbReference>
<dbReference type="RefSeq" id="XP_004333155.1">
    <property type="nucleotide sequence ID" value="XM_004333107.1"/>
</dbReference>
<dbReference type="InterPro" id="IPR014729">
    <property type="entry name" value="Rossmann-like_a/b/a_fold"/>
</dbReference>
<dbReference type="Pfam" id="PF00582">
    <property type="entry name" value="Usp"/>
    <property type="match status" value="1"/>
</dbReference>
<sequence>MAENRAQKTKKGGDGNYEEDLDTYFVDRLRFLNQKDHTTQHLKQRFKERNGRLEAQEETGDADKATTTQRQVVDDEGGLAVVCVDGSPAADEALRFTLAQMPHARSLVLAHGIRVSLTSSSSSSSGSTHAPFGEDEETEALHQALERRYLKMCRDAGRHCMVKHFTYTTRGGFGHAVCYLADKKDAAAVVIGQRHPRPLLGASGTAVMKYCGQRPVILVPESRATDREKEKPTAVGHH</sequence>
<dbReference type="InterPro" id="IPR006016">
    <property type="entry name" value="UspA"/>
</dbReference>
<keyword evidence="4" id="KW-1185">Reference proteome</keyword>
<dbReference type="SUPFAM" id="SSF52402">
    <property type="entry name" value="Adenine nucleotide alpha hydrolases-like"/>
    <property type="match status" value="1"/>
</dbReference>
<evidence type="ECO:0000313" key="3">
    <source>
        <dbReference type="EMBL" id="ELR11142.1"/>
    </source>
</evidence>
<feature type="region of interest" description="Disordered" evidence="1">
    <location>
        <begin position="118"/>
        <end position="137"/>
    </location>
</feature>
<organism evidence="3 4">
    <name type="scientific">Acanthamoeba castellanii (strain ATCC 30010 / Neff)</name>
    <dbReference type="NCBI Taxonomy" id="1257118"/>
    <lineage>
        <taxon>Eukaryota</taxon>
        <taxon>Amoebozoa</taxon>
        <taxon>Discosea</taxon>
        <taxon>Longamoebia</taxon>
        <taxon>Centramoebida</taxon>
        <taxon>Acanthamoebidae</taxon>
        <taxon>Acanthamoeba</taxon>
    </lineage>
</organism>
<evidence type="ECO:0000256" key="1">
    <source>
        <dbReference type="SAM" id="MobiDB-lite"/>
    </source>
</evidence>
<feature type="compositionally biased region" description="Low complexity" evidence="1">
    <location>
        <begin position="118"/>
        <end position="128"/>
    </location>
</feature>
<name>L8GDP5_ACACF</name>
<dbReference type="VEuPathDB" id="AmoebaDB:ACA1_387720"/>
<dbReference type="KEGG" id="acan:ACA1_387720"/>
<evidence type="ECO:0000313" key="4">
    <source>
        <dbReference type="Proteomes" id="UP000011083"/>
    </source>
</evidence>
<gene>
    <name evidence="3" type="ORF">ACA1_387720</name>
</gene>
<reference evidence="3 4" key="1">
    <citation type="journal article" date="2013" name="Genome Biol.">
        <title>Genome of Acanthamoeba castellanii highlights extensive lateral gene transfer and early evolution of tyrosine kinase signaling.</title>
        <authorList>
            <person name="Clarke M."/>
            <person name="Lohan A.J."/>
            <person name="Liu B."/>
            <person name="Lagkouvardos I."/>
            <person name="Roy S."/>
            <person name="Zafar N."/>
            <person name="Bertelli C."/>
            <person name="Schilde C."/>
            <person name="Kianianmomeni A."/>
            <person name="Burglin T.R."/>
            <person name="Frech C."/>
            <person name="Turcotte B."/>
            <person name="Kopec K.O."/>
            <person name="Synnott J.M."/>
            <person name="Choo C."/>
            <person name="Paponov I."/>
            <person name="Finkler A."/>
            <person name="Soon Heng Tan C."/>
            <person name="Hutchins A.P."/>
            <person name="Weinmeier T."/>
            <person name="Rattei T."/>
            <person name="Chu J.S."/>
            <person name="Gimenez G."/>
            <person name="Irimia M."/>
            <person name="Rigden D.J."/>
            <person name="Fitzpatrick D.A."/>
            <person name="Lorenzo-Morales J."/>
            <person name="Bateman A."/>
            <person name="Chiu C.H."/>
            <person name="Tang P."/>
            <person name="Hegemann P."/>
            <person name="Fromm H."/>
            <person name="Raoult D."/>
            <person name="Greub G."/>
            <person name="Miranda-Saavedra D."/>
            <person name="Chen N."/>
            <person name="Nash P."/>
            <person name="Ginger M.L."/>
            <person name="Horn M."/>
            <person name="Schaap P."/>
            <person name="Caler L."/>
            <person name="Loftus B."/>
        </authorList>
    </citation>
    <scope>NUCLEOTIDE SEQUENCE [LARGE SCALE GENOMIC DNA]</scope>
    <source>
        <strain evidence="3 4">Neff</strain>
    </source>
</reference>